<evidence type="ECO:0000313" key="2">
    <source>
        <dbReference type="Proteomes" id="UP000620124"/>
    </source>
</evidence>
<evidence type="ECO:0000313" key="1">
    <source>
        <dbReference type="EMBL" id="KAF7347138.1"/>
    </source>
</evidence>
<dbReference type="GO" id="GO:0007166">
    <property type="term" value="P:cell surface receptor signaling pathway"/>
    <property type="evidence" value="ECO:0007669"/>
    <property type="project" value="InterPro"/>
</dbReference>
<dbReference type="CDD" id="cd21037">
    <property type="entry name" value="MLKL_NTD"/>
    <property type="match status" value="1"/>
</dbReference>
<name>A0A8H6XTC4_9AGAR</name>
<dbReference type="EMBL" id="JACAZI010000012">
    <property type="protein sequence ID" value="KAF7347138.1"/>
    <property type="molecule type" value="Genomic_DNA"/>
</dbReference>
<dbReference type="AlphaFoldDB" id="A0A8H6XTC4"/>
<reference evidence="1" key="1">
    <citation type="submission" date="2020-05" db="EMBL/GenBank/DDBJ databases">
        <title>Mycena genomes resolve the evolution of fungal bioluminescence.</title>
        <authorList>
            <person name="Tsai I.J."/>
        </authorList>
    </citation>
    <scope>NUCLEOTIDE SEQUENCE</scope>
    <source>
        <strain evidence="1">CCC161011</strain>
    </source>
</reference>
<comment type="caution">
    <text evidence="1">The sequence shown here is derived from an EMBL/GenBank/DDBJ whole genome shotgun (WGS) entry which is preliminary data.</text>
</comment>
<dbReference type="InterPro" id="IPR036537">
    <property type="entry name" value="Adaptor_Cbl_N_dom_sf"/>
</dbReference>
<dbReference type="OrthoDB" id="3049468at2759"/>
<proteinExistence type="predicted"/>
<dbReference type="Gene3D" id="1.20.930.20">
    <property type="entry name" value="Adaptor protein Cbl, N-terminal domain"/>
    <property type="match status" value="1"/>
</dbReference>
<gene>
    <name evidence="1" type="ORF">MVEN_01468100</name>
</gene>
<keyword evidence="2" id="KW-1185">Reference proteome</keyword>
<sequence length="690" mass="77163">MAGSPTAVASDQLKTVLKLVISLSDGVVNVPCLRAVAGMAVEIIEVAQTVTKNKEDAMEVAKNAAERTSSLLDAFKGKSKDDIPLNTQRDIARYAEKLEIVHKILTRHRAQTGVWRRVLLRVSNRDDINRCKDILNESFQVFEVSLTLTLCDMLAQLQSRIAPAPPKLSIIRREELDLRSYLRLDGSTNVVSADYNGKSVVVKKYGSDKTQWAADRDAWLEPDAWQPHYLQVIGQSEESACSLHLVFQDPGVPVQTYIERGCRDGIKKCSLDVLTMIIQFATVAIELLRKDKGGCKVDTADVYLRLTNSSAMNSLNFVVADFDPSHCYERGAKDSKIASVGWESFVNLITKAITGNILRPNYVIGGHGETGPTVTRIFRFLIHFLVDFPYHQDRQHDGLDRMFRKLTKETKVLQDDIELKQDSHDNENTLLDSMQRYSSSLCAIWDLWDILPVSPGDLGVMIPGGHPRRPCFQKITNFAGKINEWLTAQGVVQPVTTTYPEYAEQQYVPFDSGGCWSFEVVDASTIRHSLRLLSTTSLKFGYSRARRISLLGNSFDYNGAWKYLRLLSETGELAALAIENNIHPSDLMLIFSTSESKGYTHLIFQTPEKRDKLLAEVGAKDGVLYYFENLGAAEGELYGYWSGVEKPGDPLWGASPRAPGTEWGWEHSDDGFGVEIGRKGPAQHIRYVSL</sequence>
<accession>A0A8H6XTC4</accession>
<dbReference type="Proteomes" id="UP000620124">
    <property type="component" value="Unassembled WGS sequence"/>
</dbReference>
<dbReference type="InterPro" id="IPR059179">
    <property type="entry name" value="MLKL-like_MCAfunc"/>
</dbReference>
<organism evidence="1 2">
    <name type="scientific">Mycena venus</name>
    <dbReference type="NCBI Taxonomy" id="2733690"/>
    <lineage>
        <taxon>Eukaryota</taxon>
        <taxon>Fungi</taxon>
        <taxon>Dikarya</taxon>
        <taxon>Basidiomycota</taxon>
        <taxon>Agaricomycotina</taxon>
        <taxon>Agaricomycetes</taxon>
        <taxon>Agaricomycetidae</taxon>
        <taxon>Agaricales</taxon>
        <taxon>Marasmiineae</taxon>
        <taxon>Mycenaceae</taxon>
        <taxon>Mycena</taxon>
    </lineage>
</organism>
<protein>
    <submittedName>
        <fullName evidence="1">Uncharacterized protein</fullName>
    </submittedName>
</protein>